<feature type="transmembrane region" description="Helical" evidence="5">
    <location>
        <begin position="357"/>
        <end position="377"/>
    </location>
</feature>
<dbReference type="AlphaFoldDB" id="A0A9W8YCN0"/>
<feature type="transmembrane region" description="Helical" evidence="5">
    <location>
        <begin position="65"/>
        <end position="92"/>
    </location>
</feature>
<dbReference type="InterPro" id="IPR011701">
    <property type="entry name" value="MFS"/>
</dbReference>
<sequence>MTSLKGAFALSKEEVKNATPPGTSTLVEHLEWTASLSSHDEIRLVPSPSADPADPLNLPFWRKSAILFVMSLHPFVVNFATSSLASALPIYAATPVFGYPPKGFSQLTYLIAVNSLMLGVSNLWWVPLANTFGRRPVILVSLLVLVFSSMWAGLATSFNSLLAARLFMGIGGGTADAVSPDVVGEIFFVHQRGRAMAIYTVFLTLGSLMGGLAGGYIVADMGLDWLHWMNVVLSAITFVLCLVLQAETLYDRPQTTITFSDDTEKSGTETKEAVVIADSAAPSSYPPYSYLRSLKLITYRPGIVQKFIAPYKVMRLPGVWLISCWYAGLVGLIVTLATVGSQLVAAPPYLWGKNVGLINVGGLVGALLGCVYTYFIADFNTKRLATKDRHGFSEPESRLVTALPALFVATMGALIFGFVGQNPSPNAWVGLQFGVGMVSFGLMQAPSVGFNYIIESYTSVAGDCFVAITCTRAIVSFAWTFFVGEWVGHSGTAEPFGIFGMLMGVFGLLTIPILIWGKRLRIWTAKWVPEGSAM</sequence>
<protein>
    <recommendedName>
        <fullName evidence="6">Major facilitator superfamily (MFS) profile domain-containing protein</fullName>
    </recommendedName>
</protein>
<feature type="transmembrane region" description="Helical" evidence="5">
    <location>
        <begin position="166"/>
        <end position="189"/>
    </location>
</feature>
<evidence type="ECO:0000256" key="1">
    <source>
        <dbReference type="ARBA" id="ARBA00004141"/>
    </source>
</evidence>
<feature type="domain" description="Major facilitator superfamily (MFS) profile" evidence="6">
    <location>
        <begin position="66"/>
        <end position="534"/>
    </location>
</feature>
<dbReference type="PANTHER" id="PTHR23502:SF181">
    <property type="entry name" value="MAJOR FACILITATOR SUPERFAMILY (MFS) PROFILE DOMAIN-CONTAINING PROTEIN"/>
    <property type="match status" value="1"/>
</dbReference>
<proteinExistence type="predicted"/>
<organism evidence="7 8">
    <name type="scientific">Neocucurbitaria cava</name>
    <dbReference type="NCBI Taxonomy" id="798079"/>
    <lineage>
        <taxon>Eukaryota</taxon>
        <taxon>Fungi</taxon>
        <taxon>Dikarya</taxon>
        <taxon>Ascomycota</taxon>
        <taxon>Pezizomycotina</taxon>
        <taxon>Dothideomycetes</taxon>
        <taxon>Pleosporomycetidae</taxon>
        <taxon>Pleosporales</taxon>
        <taxon>Pleosporineae</taxon>
        <taxon>Cucurbitariaceae</taxon>
        <taxon>Neocucurbitaria</taxon>
    </lineage>
</organism>
<dbReference type="Proteomes" id="UP001140560">
    <property type="component" value="Unassembled WGS sequence"/>
</dbReference>
<dbReference type="Pfam" id="PF07690">
    <property type="entry name" value="MFS_1"/>
    <property type="match status" value="1"/>
</dbReference>
<dbReference type="SUPFAM" id="SSF103473">
    <property type="entry name" value="MFS general substrate transporter"/>
    <property type="match status" value="1"/>
</dbReference>
<dbReference type="GO" id="GO:0022857">
    <property type="term" value="F:transmembrane transporter activity"/>
    <property type="evidence" value="ECO:0007669"/>
    <property type="project" value="InterPro"/>
</dbReference>
<dbReference type="OrthoDB" id="2533084at2759"/>
<feature type="transmembrane region" description="Helical" evidence="5">
    <location>
        <begin position="496"/>
        <end position="516"/>
    </location>
</feature>
<evidence type="ECO:0000256" key="2">
    <source>
        <dbReference type="ARBA" id="ARBA00022692"/>
    </source>
</evidence>
<keyword evidence="4 5" id="KW-0472">Membrane</keyword>
<feature type="transmembrane region" description="Helical" evidence="5">
    <location>
        <begin position="137"/>
        <end position="154"/>
    </location>
</feature>
<dbReference type="PROSITE" id="PS50850">
    <property type="entry name" value="MFS"/>
    <property type="match status" value="1"/>
</dbReference>
<comment type="subcellular location">
    <subcellularLocation>
        <location evidence="1">Membrane</location>
        <topology evidence="1">Multi-pass membrane protein</topology>
    </subcellularLocation>
</comment>
<dbReference type="InterPro" id="IPR020846">
    <property type="entry name" value="MFS_dom"/>
</dbReference>
<feature type="transmembrane region" description="Helical" evidence="5">
    <location>
        <begin position="398"/>
        <end position="419"/>
    </location>
</feature>
<feature type="transmembrane region" description="Helical" evidence="5">
    <location>
        <begin position="225"/>
        <end position="244"/>
    </location>
</feature>
<keyword evidence="8" id="KW-1185">Reference proteome</keyword>
<feature type="transmembrane region" description="Helical" evidence="5">
    <location>
        <begin position="196"/>
        <end position="219"/>
    </location>
</feature>
<evidence type="ECO:0000259" key="6">
    <source>
        <dbReference type="PROSITE" id="PS50850"/>
    </source>
</evidence>
<feature type="transmembrane region" description="Helical" evidence="5">
    <location>
        <begin position="319"/>
        <end position="345"/>
    </location>
</feature>
<feature type="transmembrane region" description="Helical" evidence="5">
    <location>
        <begin position="431"/>
        <end position="453"/>
    </location>
</feature>
<feature type="transmembrane region" description="Helical" evidence="5">
    <location>
        <begin position="104"/>
        <end position="125"/>
    </location>
</feature>
<name>A0A9W8YCN0_9PLEO</name>
<dbReference type="GO" id="GO:0005886">
    <property type="term" value="C:plasma membrane"/>
    <property type="evidence" value="ECO:0007669"/>
    <property type="project" value="TreeGrafter"/>
</dbReference>
<evidence type="ECO:0000256" key="3">
    <source>
        <dbReference type="ARBA" id="ARBA00022989"/>
    </source>
</evidence>
<keyword evidence="2 5" id="KW-0812">Transmembrane</keyword>
<evidence type="ECO:0000313" key="7">
    <source>
        <dbReference type="EMBL" id="KAJ4374152.1"/>
    </source>
</evidence>
<dbReference type="InterPro" id="IPR036259">
    <property type="entry name" value="MFS_trans_sf"/>
</dbReference>
<gene>
    <name evidence="7" type="ORF">N0V83_002893</name>
</gene>
<keyword evidence="3 5" id="KW-1133">Transmembrane helix</keyword>
<evidence type="ECO:0000256" key="4">
    <source>
        <dbReference type="ARBA" id="ARBA00023136"/>
    </source>
</evidence>
<dbReference type="Gene3D" id="1.20.1250.20">
    <property type="entry name" value="MFS general substrate transporter like domains"/>
    <property type="match status" value="1"/>
</dbReference>
<dbReference type="EMBL" id="JAPEUY010000004">
    <property type="protein sequence ID" value="KAJ4374152.1"/>
    <property type="molecule type" value="Genomic_DNA"/>
</dbReference>
<dbReference type="PANTHER" id="PTHR23502">
    <property type="entry name" value="MAJOR FACILITATOR SUPERFAMILY"/>
    <property type="match status" value="1"/>
</dbReference>
<feature type="transmembrane region" description="Helical" evidence="5">
    <location>
        <begin position="465"/>
        <end position="484"/>
    </location>
</feature>
<reference evidence="7" key="1">
    <citation type="submission" date="2022-10" db="EMBL/GenBank/DDBJ databases">
        <title>Tapping the CABI collections for fungal endophytes: first genome assemblies for Collariella, Neodidymelliopsis, Ascochyta clinopodiicola, Didymella pomorum, Didymosphaeria variabile, Neocosmospora piperis and Neocucurbitaria cava.</title>
        <authorList>
            <person name="Hill R."/>
        </authorList>
    </citation>
    <scope>NUCLEOTIDE SEQUENCE</scope>
    <source>
        <strain evidence="7">IMI 356814</strain>
    </source>
</reference>
<evidence type="ECO:0000256" key="5">
    <source>
        <dbReference type="SAM" id="Phobius"/>
    </source>
</evidence>
<comment type="caution">
    <text evidence="7">The sequence shown here is derived from an EMBL/GenBank/DDBJ whole genome shotgun (WGS) entry which is preliminary data.</text>
</comment>
<evidence type="ECO:0000313" key="8">
    <source>
        <dbReference type="Proteomes" id="UP001140560"/>
    </source>
</evidence>
<accession>A0A9W8YCN0</accession>